<dbReference type="SUPFAM" id="SSF56672">
    <property type="entry name" value="DNA/RNA polymerases"/>
    <property type="match status" value="1"/>
</dbReference>
<reference evidence="2" key="1">
    <citation type="submission" date="2014-11" db="EMBL/GenBank/DDBJ databases">
        <authorList>
            <person name="Amaro Gonzalez C."/>
        </authorList>
    </citation>
    <scope>NUCLEOTIDE SEQUENCE</scope>
</reference>
<reference evidence="2" key="2">
    <citation type="journal article" date="2015" name="Fish Shellfish Immunol.">
        <title>Early steps in the European eel (Anguilla anguilla)-Vibrio vulnificus interaction in the gills: Role of the RtxA13 toxin.</title>
        <authorList>
            <person name="Callol A."/>
            <person name="Pajuelo D."/>
            <person name="Ebbesson L."/>
            <person name="Teles M."/>
            <person name="MacKenzie S."/>
            <person name="Amaro C."/>
        </authorList>
    </citation>
    <scope>NUCLEOTIDE SEQUENCE</scope>
</reference>
<evidence type="ECO:0000313" key="2">
    <source>
        <dbReference type="EMBL" id="JAH12719.1"/>
    </source>
</evidence>
<accession>A0A0E9Q7H7</accession>
<sequence length="33" mass="3504">MAFKLAKALLCSAPVLAAPRFDRPFVLQVDASG</sequence>
<dbReference type="Pfam" id="PF17919">
    <property type="entry name" value="RT_RNaseH_2"/>
    <property type="match status" value="1"/>
</dbReference>
<evidence type="ECO:0000259" key="1">
    <source>
        <dbReference type="Pfam" id="PF17919"/>
    </source>
</evidence>
<name>A0A0E9Q7H7_ANGAN</name>
<dbReference type="InterPro" id="IPR041577">
    <property type="entry name" value="RT_RNaseH_2"/>
</dbReference>
<dbReference type="InterPro" id="IPR043502">
    <property type="entry name" value="DNA/RNA_pol_sf"/>
</dbReference>
<feature type="domain" description="Reverse transcriptase/retrotransposon-derived protein RNase H-like" evidence="1">
    <location>
        <begin position="2"/>
        <end position="32"/>
    </location>
</feature>
<proteinExistence type="predicted"/>
<organism evidence="2">
    <name type="scientific">Anguilla anguilla</name>
    <name type="common">European freshwater eel</name>
    <name type="synonym">Muraena anguilla</name>
    <dbReference type="NCBI Taxonomy" id="7936"/>
    <lineage>
        <taxon>Eukaryota</taxon>
        <taxon>Metazoa</taxon>
        <taxon>Chordata</taxon>
        <taxon>Craniata</taxon>
        <taxon>Vertebrata</taxon>
        <taxon>Euteleostomi</taxon>
        <taxon>Actinopterygii</taxon>
        <taxon>Neopterygii</taxon>
        <taxon>Teleostei</taxon>
        <taxon>Anguilliformes</taxon>
        <taxon>Anguillidae</taxon>
        <taxon>Anguilla</taxon>
    </lineage>
</organism>
<protein>
    <recommendedName>
        <fullName evidence="1">Reverse transcriptase/retrotransposon-derived protein RNase H-like domain-containing protein</fullName>
    </recommendedName>
</protein>
<dbReference type="AlphaFoldDB" id="A0A0E9Q7H7"/>
<dbReference type="EMBL" id="GBXM01095858">
    <property type="protein sequence ID" value="JAH12719.1"/>
    <property type="molecule type" value="Transcribed_RNA"/>
</dbReference>